<dbReference type="Proteomes" id="UP000054321">
    <property type="component" value="Unassembled WGS sequence"/>
</dbReference>
<sequence>MALPVTETVADCADLARTVLPYVSQLYDLPQQVLQSYNDPAELQKIYLSTNPLVTAFAFSLFVSPIFLLISEINRNYSQVDRLWSILPTIYNAHYVLYAHLTGLPTQRLDNLLAVSVVWSLRLTFNYWRRGGYSIGSEDYRWEILRKRLSPGLLFLFNVTFISFLQNVLLFLITTPAYVMVLASRINDTMAMSDILFARSLMVLILIEFFADQQQWDFQTAKKAYQKTAKVPARLAQEDLDRGFVVTGLWSWCRHPNFAAEQAIWILIYQWGCWTTETMYNWTLLGALSYIFLFQGSTWLTELTTAAKYPEYKEYQQRVAKFIPRLSTSLPGDFSDKKAPVKAEKTEKAETKLSKETKGKRSRK</sequence>
<feature type="region of interest" description="Disordered" evidence="1">
    <location>
        <begin position="327"/>
        <end position="364"/>
    </location>
</feature>
<gene>
    <name evidence="3" type="ORF">OIDMADRAFT_112641</name>
</gene>
<name>A0A0C3HCK1_OIDMZ</name>
<dbReference type="EMBL" id="KN832871">
    <property type="protein sequence ID" value="KIN06026.1"/>
    <property type="molecule type" value="Genomic_DNA"/>
</dbReference>
<reference evidence="3 4" key="1">
    <citation type="submission" date="2014-04" db="EMBL/GenBank/DDBJ databases">
        <authorList>
            <consortium name="DOE Joint Genome Institute"/>
            <person name="Kuo A."/>
            <person name="Martino E."/>
            <person name="Perotto S."/>
            <person name="Kohler A."/>
            <person name="Nagy L.G."/>
            <person name="Floudas D."/>
            <person name="Copeland A."/>
            <person name="Barry K.W."/>
            <person name="Cichocki N."/>
            <person name="Veneault-Fourrey C."/>
            <person name="LaButti K."/>
            <person name="Lindquist E.A."/>
            <person name="Lipzen A."/>
            <person name="Lundell T."/>
            <person name="Morin E."/>
            <person name="Murat C."/>
            <person name="Sun H."/>
            <person name="Tunlid A."/>
            <person name="Henrissat B."/>
            <person name="Grigoriev I.V."/>
            <person name="Hibbett D.S."/>
            <person name="Martin F."/>
            <person name="Nordberg H.P."/>
            <person name="Cantor M.N."/>
            <person name="Hua S.X."/>
        </authorList>
    </citation>
    <scope>NUCLEOTIDE SEQUENCE [LARGE SCALE GENOMIC DNA]</scope>
    <source>
        <strain evidence="3 4">Zn</strain>
    </source>
</reference>
<organism evidence="3 4">
    <name type="scientific">Oidiodendron maius (strain Zn)</name>
    <dbReference type="NCBI Taxonomy" id="913774"/>
    <lineage>
        <taxon>Eukaryota</taxon>
        <taxon>Fungi</taxon>
        <taxon>Dikarya</taxon>
        <taxon>Ascomycota</taxon>
        <taxon>Pezizomycotina</taxon>
        <taxon>Leotiomycetes</taxon>
        <taxon>Leotiomycetes incertae sedis</taxon>
        <taxon>Myxotrichaceae</taxon>
        <taxon>Oidiodendron</taxon>
    </lineage>
</organism>
<evidence type="ECO:0008006" key="5">
    <source>
        <dbReference type="Google" id="ProtNLM"/>
    </source>
</evidence>
<feature type="compositionally biased region" description="Basic and acidic residues" evidence="1">
    <location>
        <begin position="334"/>
        <end position="364"/>
    </location>
</feature>
<proteinExistence type="predicted"/>
<dbReference type="InterPro" id="IPR010721">
    <property type="entry name" value="UstE-like"/>
</dbReference>
<dbReference type="Pfam" id="PF06966">
    <property type="entry name" value="DUF1295"/>
    <property type="match status" value="1"/>
</dbReference>
<feature type="transmembrane region" description="Helical" evidence="2">
    <location>
        <begin position="191"/>
        <end position="211"/>
    </location>
</feature>
<evidence type="ECO:0000313" key="4">
    <source>
        <dbReference type="Proteomes" id="UP000054321"/>
    </source>
</evidence>
<reference evidence="4" key="2">
    <citation type="submission" date="2015-01" db="EMBL/GenBank/DDBJ databases">
        <title>Evolutionary Origins and Diversification of the Mycorrhizal Mutualists.</title>
        <authorList>
            <consortium name="DOE Joint Genome Institute"/>
            <consortium name="Mycorrhizal Genomics Consortium"/>
            <person name="Kohler A."/>
            <person name="Kuo A."/>
            <person name="Nagy L.G."/>
            <person name="Floudas D."/>
            <person name="Copeland A."/>
            <person name="Barry K.W."/>
            <person name="Cichocki N."/>
            <person name="Veneault-Fourrey C."/>
            <person name="LaButti K."/>
            <person name="Lindquist E.A."/>
            <person name="Lipzen A."/>
            <person name="Lundell T."/>
            <person name="Morin E."/>
            <person name="Murat C."/>
            <person name="Riley R."/>
            <person name="Ohm R."/>
            <person name="Sun H."/>
            <person name="Tunlid A."/>
            <person name="Henrissat B."/>
            <person name="Grigoriev I.V."/>
            <person name="Hibbett D.S."/>
            <person name="Martin F."/>
        </authorList>
    </citation>
    <scope>NUCLEOTIDE SEQUENCE [LARGE SCALE GENOMIC DNA]</scope>
    <source>
        <strain evidence="4">Zn</strain>
    </source>
</reference>
<dbReference type="HOGENOM" id="CLU_043418_0_1_1"/>
<feature type="transmembrane region" description="Helical" evidence="2">
    <location>
        <begin position="53"/>
        <end position="71"/>
    </location>
</feature>
<dbReference type="InParanoid" id="A0A0C3HCK1"/>
<keyword evidence="2" id="KW-0472">Membrane</keyword>
<evidence type="ECO:0000313" key="3">
    <source>
        <dbReference type="EMBL" id="KIN06026.1"/>
    </source>
</evidence>
<accession>A0A0C3HCK1</accession>
<keyword evidence="2" id="KW-1133">Transmembrane helix</keyword>
<keyword evidence="4" id="KW-1185">Reference proteome</keyword>
<dbReference type="GO" id="GO:0016020">
    <property type="term" value="C:membrane"/>
    <property type="evidence" value="ECO:0007669"/>
    <property type="project" value="TreeGrafter"/>
</dbReference>
<protein>
    <recommendedName>
        <fullName evidence="5">Steroid 5-alpha reductase C-terminal domain-containing protein</fullName>
    </recommendedName>
</protein>
<dbReference type="Gene3D" id="1.20.120.1630">
    <property type="match status" value="1"/>
</dbReference>
<evidence type="ECO:0000256" key="1">
    <source>
        <dbReference type="SAM" id="MobiDB-lite"/>
    </source>
</evidence>
<dbReference type="PANTHER" id="PTHR32251:SF23">
    <property type="entry name" value="3-OXO-5-ALPHA-STEROID 4-DEHYDROGENASE (DUF1295)"/>
    <property type="match status" value="1"/>
</dbReference>
<evidence type="ECO:0000256" key="2">
    <source>
        <dbReference type="SAM" id="Phobius"/>
    </source>
</evidence>
<dbReference type="AlphaFoldDB" id="A0A0C3HCK1"/>
<dbReference type="PANTHER" id="PTHR32251">
    <property type="entry name" value="3-OXO-5-ALPHA-STEROID 4-DEHYDROGENASE"/>
    <property type="match status" value="1"/>
</dbReference>
<feature type="transmembrane region" description="Helical" evidence="2">
    <location>
        <begin position="149"/>
        <end position="179"/>
    </location>
</feature>
<dbReference type="OrthoDB" id="201504at2759"/>
<keyword evidence="2" id="KW-0812">Transmembrane</keyword>